<accession>A0A182P985</accession>
<dbReference type="InterPro" id="IPR037140">
    <property type="entry name" value="VHL_beta_dom_sf"/>
</dbReference>
<feature type="compositionally biased region" description="Acidic residues" evidence="2">
    <location>
        <begin position="143"/>
        <end position="152"/>
    </location>
</feature>
<dbReference type="InterPro" id="IPR001849">
    <property type="entry name" value="PH_domain"/>
</dbReference>
<dbReference type="AlphaFoldDB" id="A0A182P985"/>
<dbReference type="InterPro" id="IPR011993">
    <property type="entry name" value="PH-like_dom_sf"/>
</dbReference>
<comment type="similarity">
    <text evidence="1">Belongs to the VHL family.</text>
</comment>
<feature type="region of interest" description="Disordered" evidence="2">
    <location>
        <begin position="414"/>
        <end position="518"/>
    </location>
</feature>
<feature type="compositionally biased region" description="Polar residues" evidence="2">
    <location>
        <begin position="418"/>
        <end position="428"/>
    </location>
</feature>
<dbReference type="Pfam" id="PF01847">
    <property type="entry name" value="VHL"/>
    <property type="match status" value="1"/>
</dbReference>
<reference evidence="4" key="2">
    <citation type="submission" date="2020-05" db="UniProtKB">
        <authorList>
            <consortium name="EnsemblMetazoa"/>
        </authorList>
    </citation>
    <scope>IDENTIFICATION</scope>
    <source>
        <strain evidence="4">Epiroticus2</strain>
    </source>
</reference>
<name>A0A182P985_9DIPT</name>
<feature type="compositionally biased region" description="Low complexity" evidence="2">
    <location>
        <begin position="121"/>
        <end position="131"/>
    </location>
</feature>
<feature type="domain" description="PH" evidence="3">
    <location>
        <begin position="223"/>
        <end position="322"/>
    </location>
</feature>
<feature type="compositionally biased region" description="Basic and acidic residues" evidence="2">
    <location>
        <begin position="132"/>
        <end position="142"/>
    </location>
</feature>
<dbReference type="Gene3D" id="2.60.40.780">
    <property type="entry name" value="von Hippel-Lindau disease tumour suppressor, beta domain"/>
    <property type="match status" value="1"/>
</dbReference>
<evidence type="ECO:0000313" key="5">
    <source>
        <dbReference type="Proteomes" id="UP000075885"/>
    </source>
</evidence>
<dbReference type="PROSITE" id="PS50003">
    <property type="entry name" value="PH_DOMAIN"/>
    <property type="match status" value="1"/>
</dbReference>
<dbReference type="Proteomes" id="UP000075885">
    <property type="component" value="Unassembled WGS sequence"/>
</dbReference>
<reference evidence="5" key="1">
    <citation type="submission" date="2013-03" db="EMBL/GenBank/DDBJ databases">
        <title>The Genome Sequence of Anopheles epiroticus epiroticus2.</title>
        <authorList>
            <consortium name="The Broad Institute Genomics Platform"/>
            <person name="Neafsey D.E."/>
            <person name="Howell P."/>
            <person name="Walker B."/>
            <person name="Young S.K."/>
            <person name="Zeng Q."/>
            <person name="Gargeya S."/>
            <person name="Fitzgerald M."/>
            <person name="Haas B."/>
            <person name="Abouelleil A."/>
            <person name="Allen A.W."/>
            <person name="Alvarado L."/>
            <person name="Arachchi H.M."/>
            <person name="Berlin A.M."/>
            <person name="Chapman S.B."/>
            <person name="Gainer-Dewar J."/>
            <person name="Goldberg J."/>
            <person name="Griggs A."/>
            <person name="Gujja S."/>
            <person name="Hansen M."/>
            <person name="Howarth C."/>
            <person name="Imamovic A."/>
            <person name="Ireland A."/>
            <person name="Larimer J."/>
            <person name="McCowan C."/>
            <person name="Murphy C."/>
            <person name="Pearson M."/>
            <person name="Poon T.W."/>
            <person name="Priest M."/>
            <person name="Roberts A."/>
            <person name="Saif S."/>
            <person name="Shea T."/>
            <person name="Sisk P."/>
            <person name="Sykes S."/>
            <person name="Wortman J."/>
            <person name="Nusbaum C."/>
            <person name="Birren B."/>
        </authorList>
    </citation>
    <scope>NUCLEOTIDE SEQUENCE [LARGE SCALE GENOMIC DNA]</scope>
    <source>
        <strain evidence="5">Epiroticus2</strain>
    </source>
</reference>
<sequence>MMQLERELAADCVRFLHTIRRYLCEECDVLSRKDANPDTRNTVQSPVDEQTYLNVFRSDTLLGARAQLIAECEELLARLESNDGRVGKVTESNETDESRLEPDEEESSYIDMSGANTLKASTTSSTNVSVVEEGKQDQRTETDEPNDEDNEEVLFDTVEENSYELTTDQILYDECVQEVNYEEQEQPPPPLTPAPRTPTPENVLPDSQCPYGGLPASHLRLQQSPKHGTLFRQEKRLFFDQFKKYYVGLIGKWLLVYNSHNDLKPLQTIFIKSIKLDLNLNEQINEKHLFQIITHTDSKVHFLSPSFQDLNEWIVAIENNLIERIDRSVGEESAAMPVNRKLPLPPCPVGAMVVSDSKDETDLLTASHVEDGIYEEPSVCLKTDTDTKAKVHGYDTPKPCCGKSVDSVTTGTGGGICSKQNAPNSSVISKKPELPAKTSGDSGGASTPTPVKSWLKNRFNRSPPETGETKLSKKALKKLSFEELSSSDGSPEAKSPAKPESTPSSPKFTLPTTPTSKGTKINMIISQLEANGQLNLLSKRLNDTNKRYTWVADGVTGLRPRSPAVASFNGIGANYVPVPGAEMDHDPNLRSEHSEIRSFLLFRNTTERSVDVYWVNYSARLIHYTTLQPKAECMVNTYVTHPWVFKDKQSDERMHVRHQPVYLPEPWYTNFNNAGRLTRKDINIHFPVRTLEENCLWRIVTLLADGEESALHELEIPRMLKQQLIHRRKNKLSLRLRFLFLAV</sequence>
<evidence type="ECO:0000259" key="3">
    <source>
        <dbReference type="PROSITE" id="PS50003"/>
    </source>
</evidence>
<feature type="compositionally biased region" description="Polar residues" evidence="2">
    <location>
        <begin position="501"/>
        <end position="518"/>
    </location>
</feature>
<proteinExistence type="inferred from homology"/>
<dbReference type="InterPro" id="IPR022772">
    <property type="entry name" value="VHL_tumour_suppress_b/a_dom"/>
</dbReference>
<dbReference type="InterPro" id="IPR036208">
    <property type="entry name" value="VHL_sf"/>
</dbReference>
<evidence type="ECO:0000313" key="4">
    <source>
        <dbReference type="EnsemblMetazoa" id="AEPI003489-PA"/>
    </source>
</evidence>
<dbReference type="CDD" id="cd00821">
    <property type="entry name" value="PH"/>
    <property type="match status" value="1"/>
</dbReference>
<dbReference type="VEuPathDB" id="VectorBase:AEPI003489"/>
<dbReference type="SMART" id="SM00233">
    <property type="entry name" value="PH"/>
    <property type="match status" value="1"/>
</dbReference>
<feature type="compositionally biased region" description="Pro residues" evidence="2">
    <location>
        <begin position="186"/>
        <end position="198"/>
    </location>
</feature>
<dbReference type="CDD" id="cd05468">
    <property type="entry name" value="pVHL"/>
    <property type="match status" value="1"/>
</dbReference>
<protein>
    <submittedName>
        <fullName evidence="4">PH domain-containing protein</fullName>
    </submittedName>
</protein>
<keyword evidence="5" id="KW-1185">Reference proteome</keyword>
<dbReference type="InterPro" id="IPR024053">
    <property type="entry name" value="VHL_beta_dom"/>
</dbReference>
<evidence type="ECO:0000256" key="1">
    <source>
        <dbReference type="ARBA" id="ARBA00010057"/>
    </source>
</evidence>
<dbReference type="EnsemblMetazoa" id="AEPI003489-RA">
    <property type="protein sequence ID" value="AEPI003489-PA"/>
    <property type="gene ID" value="AEPI003489"/>
</dbReference>
<dbReference type="SUPFAM" id="SSF49468">
    <property type="entry name" value="VHL"/>
    <property type="match status" value="1"/>
</dbReference>
<feature type="region of interest" description="Disordered" evidence="2">
    <location>
        <begin position="87"/>
        <end position="152"/>
    </location>
</feature>
<dbReference type="Pfam" id="PF00169">
    <property type="entry name" value="PH"/>
    <property type="match status" value="1"/>
</dbReference>
<evidence type="ECO:0000256" key="2">
    <source>
        <dbReference type="SAM" id="MobiDB-lite"/>
    </source>
</evidence>
<dbReference type="FunFam" id="2.60.40.780:FF:000001">
    <property type="entry name" value="von Hippel-Lindau disease tumor suppressor"/>
    <property type="match status" value="1"/>
</dbReference>
<organism evidence="4 5">
    <name type="scientific">Anopheles epiroticus</name>
    <dbReference type="NCBI Taxonomy" id="199890"/>
    <lineage>
        <taxon>Eukaryota</taxon>
        <taxon>Metazoa</taxon>
        <taxon>Ecdysozoa</taxon>
        <taxon>Arthropoda</taxon>
        <taxon>Hexapoda</taxon>
        <taxon>Insecta</taxon>
        <taxon>Pterygota</taxon>
        <taxon>Neoptera</taxon>
        <taxon>Endopterygota</taxon>
        <taxon>Diptera</taxon>
        <taxon>Nematocera</taxon>
        <taxon>Culicoidea</taxon>
        <taxon>Culicidae</taxon>
        <taxon>Anophelinae</taxon>
        <taxon>Anopheles</taxon>
    </lineage>
</organism>
<dbReference type="SUPFAM" id="SSF50729">
    <property type="entry name" value="PH domain-like"/>
    <property type="match status" value="1"/>
</dbReference>
<dbReference type="Gene3D" id="2.30.29.30">
    <property type="entry name" value="Pleckstrin-homology domain (PH domain)/Phosphotyrosine-binding domain (PTB)"/>
    <property type="match status" value="1"/>
</dbReference>
<feature type="region of interest" description="Disordered" evidence="2">
    <location>
        <begin position="181"/>
        <end position="202"/>
    </location>
</feature>
<dbReference type="STRING" id="199890.A0A182P985"/>